<reference evidence="1 2" key="1">
    <citation type="submission" date="2014-08" db="EMBL/GenBank/DDBJ databases">
        <authorList>
            <person name="Wibberg D."/>
        </authorList>
    </citation>
    <scope>NUCLEOTIDE SEQUENCE [LARGE SCALE GENOMIC DNA]</scope>
    <source>
        <strain evidence="2">ING2-E5B</strain>
    </source>
</reference>
<gene>
    <name evidence="1" type="ORF">ING2E5B_1125</name>
</gene>
<dbReference type="HOGENOM" id="CLU_3255586_0_0_10"/>
<evidence type="ECO:0000313" key="1">
    <source>
        <dbReference type="EMBL" id="CEA15877.1"/>
    </source>
</evidence>
<dbReference type="STRING" id="1562970.ING2E5B_1125"/>
<dbReference type="KEGG" id="pbt:ING2E5B_1125"/>
<sequence>MVLFGAKYFLNYLRSEFIINVQKVNFKFNALILDISNTFLYL</sequence>
<dbReference type="Proteomes" id="UP000032417">
    <property type="component" value="Chromosome 1"/>
</dbReference>
<proteinExistence type="predicted"/>
<keyword evidence="2" id="KW-1185">Reference proteome</keyword>
<dbReference type="EMBL" id="LN515532">
    <property type="protein sequence ID" value="CEA15877.1"/>
    <property type="molecule type" value="Genomic_DNA"/>
</dbReference>
<dbReference type="AlphaFoldDB" id="A0A098C1R1"/>
<protein>
    <submittedName>
        <fullName evidence="1">Uncharacterized protein</fullName>
    </submittedName>
</protein>
<accession>A0A098C1R1</accession>
<organism evidence="1 2">
    <name type="scientific">Fermentimonas caenicola</name>
    <dbReference type="NCBI Taxonomy" id="1562970"/>
    <lineage>
        <taxon>Bacteria</taxon>
        <taxon>Pseudomonadati</taxon>
        <taxon>Bacteroidota</taxon>
        <taxon>Bacteroidia</taxon>
        <taxon>Bacteroidales</taxon>
        <taxon>Dysgonomonadaceae</taxon>
        <taxon>Fermentimonas</taxon>
    </lineage>
</organism>
<evidence type="ECO:0000313" key="2">
    <source>
        <dbReference type="Proteomes" id="UP000032417"/>
    </source>
</evidence>
<name>A0A098C1R1_9BACT</name>